<dbReference type="GeneID" id="20208917"/>
<evidence type="ECO:0000313" key="4">
    <source>
        <dbReference type="EnsemblMetazoa" id="HelroP183217"/>
    </source>
</evidence>
<dbReference type="EnsemblMetazoa" id="HelroT183217">
    <property type="protein sequence ID" value="HelroP183217"/>
    <property type="gene ID" value="HelroG183217"/>
</dbReference>
<gene>
    <name evidence="4" type="primary">20208917</name>
    <name evidence="3" type="ORF">HELRODRAFT_183217</name>
</gene>
<sequence length="182" mass="20792">MNLRGINYKTSLKSCTCVPKMNVLYNVTTDLTGGCLAFVAHDCPQTFHYVIESHKCYKYINDANNWSVSRKLCNDMLNSHPVIFDEANEATAIILYMKSRSYVYSWTAGYVNYTNGLAFHWGPYPGITRPIDPNVTFWYPGAPYPFGGGTDCIEFMPRFGGCWFDYYCDVTQSVLCEYDVVF</sequence>
<dbReference type="AlphaFoldDB" id="T1FJB8"/>
<dbReference type="CDD" id="cd00037">
    <property type="entry name" value="CLECT"/>
    <property type="match status" value="1"/>
</dbReference>
<name>T1FJB8_HELRO</name>
<protein>
    <recommendedName>
        <fullName evidence="2">C-type lectin domain-containing protein</fullName>
    </recommendedName>
</protein>
<dbReference type="GO" id="GO:0006955">
    <property type="term" value="P:immune response"/>
    <property type="evidence" value="ECO:0000318"/>
    <property type="project" value="GO_Central"/>
</dbReference>
<dbReference type="Gene3D" id="3.10.100.10">
    <property type="entry name" value="Mannose-Binding Protein A, subunit A"/>
    <property type="match status" value="1"/>
</dbReference>
<dbReference type="KEGG" id="hro:HELRODRAFT_183217"/>
<evidence type="ECO:0000313" key="3">
    <source>
        <dbReference type="EMBL" id="ESO11431.1"/>
    </source>
</evidence>
<proteinExistence type="predicted"/>
<dbReference type="EMBL" id="KB095818">
    <property type="protein sequence ID" value="ESO11431.1"/>
    <property type="molecule type" value="Genomic_DNA"/>
</dbReference>
<evidence type="ECO:0000259" key="2">
    <source>
        <dbReference type="PROSITE" id="PS50041"/>
    </source>
</evidence>
<dbReference type="InterPro" id="IPR016186">
    <property type="entry name" value="C-type_lectin-like/link_sf"/>
</dbReference>
<dbReference type="SMART" id="SM00034">
    <property type="entry name" value="CLECT"/>
    <property type="match status" value="1"/>
</dbReference>
<reference evidence="5" key="1">
    <citation type="submission" date="2012-12" db="EMBL/GenBank/DDBJ databases">
        <authorList>
            <person name="Hellsten U."/>
            <person name="Grimwood J."/>
            <person name="Chapman J.A."/>
            <person name="Shapiro H."/>
            <person name="Aerts A."/>
            <person name="Otillar R.P."/>
            <person name="Terry A.Y."/>
            <person name="Boore J.L."/>
            <person name="Simakov O."/>
            <person name="Marletaz F."/>
            <person name="Cho S.-J."/>
            <person name="Edsinger-Gonzales E."/>
            <person name="Havlak P."/>
            <person name="Kuo D.-H."/>
            <person name="Larsson T."/>
            <person name="Lv J."/>
            <person name="Arendt D."/>
            <person name="Savage R."/>
            <person name="Osoegawa K."/>
            <person name="de Jong P."/>
            <person name="Lindberg D.R."/>
            <person name="Seaver E.C."/>
            <person name="Weisblat D.A."/>
            <person name="Putnam N.H."/>
            <person name="Grigoriev I.V."/>
            <person name="Rokhsar D.S."/>
        </authorList>
    </citation>
    <scope>NUCLEOTIDE SEQUENCE</scope>
</reference>
<dbReference type="InParanoid" id="T1FJB8"/>
<reference evidence="3 5" key="2">
    <citation type="journal article" date="2013" name="Nature">
        <title>Insights into bilaterian evolution from three spiralian genomes.</title>
        <authorList>
            <person name="Simakov O."/>
            <person name="Marletaz F."/>
            <person name="Cho S.J."/>
            <person name="Edsinger-Gonzales E."/>
            <person name="Havlak P."/>
            <person name="Hellsten U."/>
            <person name="Kuo D.H."/>
            <person name="Larsson T."/>
            <person name="Lv J."/>
            <person name="Arendt D."/>
            <person name="Savage R."/>
            <person name="Osoegawa K."/>
            <person name="de Jong P."/>
            <person name="Grimwood J."/>
            <person name="Chapman J.A."/>
            <person name="Shapiro H."/>
            <person name="Aerts A."/>
            <person name="Otillar R.P."/>
            <person name="Terry A.Y."/>
            <person name="Boore J.L."/>
            <person name="Grigoriev I.V."/>
            <person name="Lindberg D.R."/>
            <person name="Seaver E.C."/>
            <person name="Weisblat D.A."/>
            <person name="Putnam N.H."/>
            <person name="Rokhsar D.S."/>
        </authorList>
    </citation>
    <scope>NUCLEOTIDE SEQUENCE</scope>
</reference>
<dbReference type="RefSeq" id="XP_009010499.1">
    <property type="nucleotide sequence ID" value="XM_009012251.1"/>
</dbReference>
<dbReference type="CTD" id="20208917"/>
<keyword evidence="1" id="KW-1015">Disulfide bond</keyword>
<keyword evidence="5" id="KW-1185">Reference proteome</keyword>
<dbReference type="InterPro" id="IPR018378">
    <property type="entry name" value="C-type_lectin_CS"/>
</dbReference>
<evidence type="ECO:0000256" key="1">
    <source>
        <dbReference type="ARBA" id="ARBA00023157"/>
    </source>
</evidence>
<dbReference type="EMBL" id="AMQM01008643">
    <property type="status" value="NOT_ANNOTATED_CDS"/>
    <property type="molecule type" value="Genomic_DNA"/>
</dbReference>
<dbReference type="Proteomes" id="UP000015101">
    <property type="component" value="Unassembled WGS sequence"/>
</dbReference>
<feature type="domain" description="C-type lectin" evidence="2">
    <location>
        <begin position="52"/>
        <end position="177"/>
    </location>
</feature>
<dbReference type="PROSITE" id="PS00615">
    <property type="entry name" value="C_TYPE_LECTIN_1"/>
    <property type="match status" value="1"/>
</dbReference>
<dbReference type="PROSITE" id="PS50041">
    <property type="entry name" value="C_TYPE_LECTIN_2"/>
    <property type="match status" value="1"/>
</dbReference>
<dbReference type="GO" id="GO:0009897">
    <property type="term" value="C:external side of plasma membrane"/>
    <property type="evidence" value="ECO:0000318"/>
    <property type="project" value="GO_Central"/>
</dbReference>
<organism evidence="4 5">
    <name type="scientific">Helobdella robusta</name>
    <name type="common">Californian leech</name>
    <dbReference type="NCBI Taxonomy" id="6412"/>
    <lineage>
        <taxon>Eukaryota</taxon>
        <taxon>Metazoa</taxon>
        <taxon>Spiralia</taxon>
        <taxon>Lophotrochozoa</taxon>
        <taxon>Annelida</taxon>
        <taxon>Clitellata</taxon>
        <taxon>Hirudinea</taxon>
        <taxon>Rhynchobdellida</taxon>
        <taxon>Glossiphoniidae</taxon>
        <taxon>Helobdella</taxon>
    </lineage>
</organism>
<evidence type="ECO:0000313" key="5">
    <source>
        <dbReference type="Proteomes" id="UP000015101"/>
    </source>
</evidence>
<dbReference type="GO" id="GO:0038187">
    <property type="term" value="F:pattern recognition receptor activity"/>
    <property type="evidence" value="ECO:0000318"/>
    <property type="project" value="GO_Central"/>
</dbReference>
<accession>T1FJB8</accession>
<dbReference type="InterPro" id="IPR001304">
    <property type="entry name" value="C-type_lectin-like"/>
</dbReference>
<dbReference type="InterPro" id="IPR016187">
    <property type="entry name" value="CTDL_fold"/>
</dbReference>
<dbReference type="HOGENOM" id="CLU_070181_2_0_1"/>
<dbReference type="SUPFAM" id="SSF56436">
    <property type="entry name" value="C-type lectin-like"/>
    <property type="match status" value="1"/>
</dbReference>
<dbReference type="GO" id="GO:0030246">
    <property type="term" value="F:carbohydrate binding"/>
    <property type="evidence" value="ECO:0000318"/>
    <property type="project" value="GO_Central"/>
</dbReference>
<dbReference type="OrthoDB" id="6079369at2759"/>
<reference evidence="4" key="3">
    <citation type="submission" date="2015-06" db="UniProtKB">
        <authorList>
            <consortium name="EnsemblMetazoa"/>
        </authorList>
    </citation>
    <scope>IDENTIFICATION</scope>
</reference>